<accession>A0A0R1K015</accession>
<protein>
    <submittedName>
        <fullName evidence="9">Gluconate transport protein</fullName>
    </submittedName>
</protein>
<evidence type="ECO:0000256" key="8">
    <source>
        <dbReference type="SAM" id="Phobius"/>
    </source>
</evidence>
<evidence type="ECO:0000256" key="6">
    <source>
        <dbReference type="ARBA" id="ARBA00023136"/>
    </source>
</evidence>
<dbReference type="Proteomes" id="UP000051162">
    <property type="component" value="Unassembled WGS sequence"/>
</dbReference>
<evidence type="ECO:0000256" key="2">
    <source>
        <dbReference type="ARBA" id="ARBA00022448"/>
    </source>
</evidence>
<dbReference type="RefSeq" id="WP_056943933.1">
    <property type="nucleotide sequence ID" value="NZ_AZDT01000018.1"/>
</dbReference>
<organism evidence="9 10">
    <name type="scientific">Levilactobacillus namurensis DSM 19117</name>
    <dbReference type="NCBI Taxonomy" id="1423773"/>
    <lineage>
        <taxon>Bacteria</taxon>
        <taxon>Bacillati</taxon>
        <taxon>Bacillota</taxon>
        <taxon>Bacilli</taxon>
        <taxon>Lactobacillales</taxon>
        <taxon>Lactobacillaceae</taxon>
        <taxon>Levilactobacillus</taxon>
    </lineage>
</organism>
<dbReference type="PATRIC" id="fig|1423773.3.peg.1386"/>
<reference evidence="9 10" key="1">
    <citation type="journal article" date="2015" name="Genome Announc.">
        <title>Expanding the biotechnology potential of lactobacilli through comparative genomics of 213 strains and associated genera.</title>
        <authorList>
            <person name="Sun Z."/>
            <person name="Harris H.M."/>
            <person name="McCann A."/>
            <person name="Guo C."/>
            <person name="Argimon S."/>
            <person name="Zhang W."/>
            <person name="Yang X."/>
            <person name="Jeffery I.B."/>
            <person name="Cooney J.C."/>
            <person name="Kagawa T.F."/>
            <person name="Liu W."/>
            <person name="Song Y."/>
            <person name="Salvetti E."/>
            <person name="Wrobel A."/>
            <person name="Rasinkangas P."/>
            <person name="Parkhill J."/>
            <person name="Rea M.C."/>
            <person name="O'Sullivan O."/>
            <person name="Ritari J."/>
            <person name="Douillard F.P."/>
            <person name="Paul Ross R."/>
            <person name="Yang R."/>
            <person name="Briner A.E."/>
            <person name="Felis G.E."/>
            <person name="de Vos W.M."/>
            <person name="Barrangou R."/>
            <person name="Klaenhammer T.R."/>
            <person name="Caufield P.W."/>
            <person name="Cui Y."/>
            <person name="Zhang H."/>
            <person name="O'Toole P.W."/>
        </authorList>
    </citation>
    <scope>NUCLEOTIDE SEQUENCE [LARGE SCALE GENOMIC DNA]</scope>
    <source>
        <strain evidence="9 10">DSM 19117</strain>
    </source>
</reference>
<keyword evidence="6 8" id="KW-0472">Membrane</keyword>
<dbReference type="PANTHER" id="PTHR30354:SF22">
    <property type="entry name" value="HIGH-AFFINITY GLUCONATE TRANSPORTER"/>
    <property type="match status" value="1"/>
</dbReference>
<keyword evidence="3" id="KW-1003">Cell membrane</keyword>
<dbReference type="NCBIfam" id="TIGR00791">
    <property type="entry name" value="gntP"/>
    <property type="match status" value="1"/>
</dbReference>
<dbReference type="STRING" id="1423773.FD30_GL001352"/>
<evidence type="ECO:0000256" key="4">
    <source>
        <dbReference type="ARBA" id="ARBA00022692"/>
    </source>
</evidence>
<dbReference type="OrthoDB" id="9787129at2"/>
<keyword evidence="5 8" id="KW-1133">Transmembrane helix</keyword>
<comment type="subcellular location">
    <subcellularLocation>
        <location evidence="1">Cell membrane</location>
        <topology evidence="1">Multi-pass membrane protein</topology>
    </subcellularLocation>
</comment>
<proteinExistence type="inferred from homology"/>
<feature type="transmembrane region" description="Helical" evidence="8">
    <location>
        <begin position="384"/>
        <end position="407"/>
    </location>
</feature>
<keyword evidence="10" id="KW-1185">Reference proteome</keyword>
<name>A0A0R1K015_9LACO</name>
<feature type="transmembrane region" description="Helical" evidence="8">
    <location>
        <begin position="305"/>
        <end position="323"/>
    </location>
</feature>
<comment type="caution">
    <text evidence="9">The sequence shown here is derived from an EMBL/GenBank/DDBJ whole genome shotgun (WGS) entry which is preliminary data.</text>
</comment>
<feature type="transmembrane region" description="Helical" evidence="8">
    <location>
        <begin position="26"/>
        <end position="46"/>
    </location>
</feature>
<dbReference type="PANTHER" id="PTHR30354">
    <property type="entry name" value="GNT FAMILY GLUCONATE TRANSPORTER"/>
    <property type="match status" value="1"/>
</dbReference>
<dbReference type="GeneID" id="84782381"/>
<sequence length="444" mass="47099">MPILIIALGVALLVFMIIKLKMNTFISLVVVSITVGLSLGIPWNKIAEVVEKGIGDQVGHLAIIFGLGSMLGKLISDSGAGHRIATTLTDKFGRRYIEWAVVIASFIIGLALFFEVGLVVLLPIIYVIAQEMNMALLYLAIPMAAALNVAHAFLPPHPAPTAIAGIMGAPLGQVLLLGMIAAVPTIIIMGPGYNHVLHRLALQIYHKDVKIPVLGELKTFKEDEMPKFGISLVTAIMPVILIVIATVVKYVLPKPWLLSKVLRFIGIPDIAMIVSLLLAIYTVGLSRGMKMKRIGQSLETAVKQIAMMLLIIGGGGAFKEVLVEGGVATYVSHLFTNLDLSPIIAAWLITAVLRVCLGSTTVAALTGAGLAAPMIATTGVDPALMVLAVGAGSVFCDHVNGAGFWMVKQYLGLSLKEALVSWTTLTMLMSVVGLVMVLGISLFV</sequence>
<feature type="transmembrane region" description="Helical" evidence="8">
    <location>
        <begin position="228"/>
        <end position="252"/>
    </location>
</feature>
<comment type="similarity">
    <text evidence="7">Belongs to the GntP permease family.</text>
</comment>
<dbReference type="Pfam" id="PF02447">
    <property type="entry name" value="GntP_permease"/>
    <property type="match status" value="1"/>
</dbReference>
<feature type="transmembrane region" description="Helical" evidence="8">
    <location>
        <begin position="264"/>
        <end position="284"/>
    </location>
</feature>
<dbReference type="InterPro" id="IPR003474">
    <property type="entry name" value="Glcn_transporter"/>
</dbReference>
<evidence type="ECO:0000313" key="9">
    <source>
        <dbReference type="EMBL" id="KRK76507.1"/>
    </source>
</evidence>
<feature type="transmembrane region" description="Helical" evidence="8">
    <location>
        <begin position="174"/>
        <end position="193"/>
    </location>
</feature>
<keyword evidence="2" id="KW-0813">Transport</keyword>
<evidence type="ECO:0000256" key="5">
    <source>
        <dbReference type="ARBA" id="ARBA00022989"/>
    </source>
</evidence>
<evidence type="ECO:0000256" key="3">
    <source>
        <dbReference type="ARBA" id="ARBA00022475"/>
    </source>
</evidence>
<feature type="transmembrane region" description="Helical" evidence="8">
    <location>
        <begin position="343"/>
        <end position="372"/>
    </location>
</feature>
<feature type="transmembrane region" description="Helical" evidence="8">
    <location>
        <begin position="136"/>
        <end position="154"/>
    </location>
</feature>
<keyword evidence="4 8" id="KW-0812">Transmembrane</keyword>
<evidence type="ECO:0000256" key="7">
    <source>
        <dbReference type="ARBA" id="ARBA00049663"/>
    </source>
</evidence>
<feature type="transmembrane region" description="Helical" evidence="8">
    <location>
        <begin position="419"/>
        <end position="443"/>
    </location>
</feature>
<dbReference type="PIRSF" id="PIRSF002746">
    <property type="entry name" value="Gluconate_transporter"/>
    <property type="match status" value="1"/>
</dbReference>
<dbReference type="GO" id="GO:0015128">
    <property type="term" value="F:gluconate transmembrane transporter activity"/>
    <property type="evidence" value="ECO:0007669"/>
    <property type="project" value="InterPro"/>
</dbReference>
<evidence type="ECO:0000256" key="1">
    <source>
        <dbReference type="ARBA" id="ARBA00004651"/>
    </source>
</evidence>
<dbReference type="EMBL" id="AZDT01000018">
    <property type="protein sequence ID" value="KRK76507.1"/>
    <property type="molecule type" value="Genomic_DNA"/>
</dbReference>
<gene>
    <name evidence="9" type="ORF">FD30_GL001352</name>
</gene>
<feature type="transmembrane region" description="Helical" evidence="8">
    <location>
        <begin position="96"/>
        <end position="129"/>
    </location>
</feature>
<dbReference type="GO" id="GO:0005886">
    <property type="term" value="C:plasma membrane"/>
    <property type="evidence" value="ECO:0007669"/>
    <property type="project" value="UniProtKB-SubCell"/>
</dbReference>
<dbReference type="AlphaFoldDB" id="A0A0R1K015"/>
<evidence type="ECO:0000313" key="10">
    <source>
        <dbReference type="Proteomes" id="UP000051162"/>
    </source>
</evidence>